<feature type="compositionally biased region" description="Polar residues" evidence="1">
    <location>
        <begin position="1"/>
        <end position="10"/>
    </location>
</feature>
<proteinExistence type="predicted"/>
<dbReference type="EMBL" id="JACHCE010000001">
    <property type="protein sequence ID" value="MBB5635063.1"/>
    <property type="molecule type" value="Genomic_DNA"/>
</dbReference>
<sequence length="55" mass="5456">MSTLVNAQGEESTEKVQGFCGKGYSSNGGGTSCSSGYGSNGGGTTSTSEELEILI</sequence>
<reference evidence="2 3" key="1">
    <citation type="submission" date="2020-08" db="EMBL/GenBank/DDBJ databases">
        <title>Genomic Encyclopedia of Type Strains, Phase IV (KMG-V): Genome sequencing to study the core and pangenomes of soil and plant-associated prokaryotes.</title>
        <authorList>
            <person name="Whitman W."/>
        </authorList>
    </citation>
    <scope>NUCLEOTIDE SEQUENCE [LARGE SCALE GENOMIC DNA]</scope>
    <source>
        <strain evidence="2 3">S3M1</strain>
    </source>
</reference>
<accession>A0A7W9DXL7</accession>
<dbReference type="AlphaFoldDB" id="A0A7W9DXL7"/>
<feature type="region of interest" description="Disordered" evidence="1">
    <location>
        <begin position="33"/>
        <end position="55"/>
    </location>
</feature>
<evidence type="ECO:0000313" key="3">
    <source>
        <dbReference type="Proteomes" id="UP000537204"/>
    </source>
</evidence>
<comment type="caution">
    <text evidence="2">The sequence shown here is derived from an EMBL/GenBank/DDBJ whole genome shotgun (WGS) entry which is preliminary data.</text>
</comment>
<name>A0A7W9DXL7_9SPHI</name>
<organism evidence="2 3">
    <name type="scientific">Pedobacter cryoconitis</name>
    <dbReference type="NCBI Taxonomy" id="188932"/>
    <lineage>
        <taxon>Bacteria</taxon>
        <taxon>Pseudomonadati</taxon>
        <taxon>Bacteroidota</taxon>
        <taxon>Sphingobacteriia</taxon>
        <taxon>Sphingobacteriales</taxon>
        <taxon>Sphingobacteriaceae</taxon>
        <taxon>Pedobacter</taxon>
    </lineage>
</organism>
<dbReference type="Proteomes" id="UP000537204">
    <property type="component" value="Unassembled WGS sequence"/>
</dbReference>
<feature type="region of interest" description="Disordered" evidence="1">
    <location>
        <begin position="1"/>
        <end position="21"/>
    </location>
</feature>
<protein>
    <submittedName>
        <fullName evidence="2">Uncharacterized protein</fullName>
    </submittedName>
</protein>
<gene>
    <name evidence="2" type="ORF">HDE68_000948</name>
</gene>
<evidence type="ECO:0000313" key="2">
    <source>
        <dbReference type="EMBL" id="MBB5635063.1"/>
    </source>
</evidence>
<evidence type="ECO:0000256" key="1">
    <source>
        <dbReference type="SAM" id="MobiDB-lite"/>
    </source>
</evidence>